<dbReference type="AlphaFoldDB" id="A0A1I2RHS1"/>
<keyword evidence="6 15" id="KW-0686">Riboflavin biosynthesis</keyword>
<dbReference type="NCBIfam" id="TIGR00326">
    <property type="entry name" value="eubact_ribD"/>
    <property type="match status" value="1"/>
</dbReference>
<dbReference type="InterPro" id="IPR016192">
    <property type="entry name" value="APOBEC/CMP_deaminase_Zn-bd"/>
</dbReference>
<protein>
    <recommendedName>
        <fullName evidence="15">Riboflavin biosynthesis protein RibD</fullName>
    </recommendedName>
    <domain>
        <recommendedName>
            <fullName evidence="15">Diaminohydroxyphosphoribosylaminopyrimidine deaminase</fullName>
            <shortName evidence="15">DRAP deaminase</shortName>
            <ecNumber evidence="15">3.5.4.26</ecNumber>
        </recommendedName>
        <alternativeName>
            <fullName evidence="15">Riboflavin-specific deaminase</fullName>
        </alternativeName>
    </domain>
    <domain>
        <recommendedName>
            <fullName evidence="15">5-amino-6-(5-phosphoribosylamino)uracil reductase</fullName>
            <ecNumber evidence="15">1.1.1.193</ecNumber>
        </recommendedName>
        <alternativeName>
            <fullName evidence="15">HTP reductase</fullName>
        </alternativeName>
    </domain>
</protein>
<dbReference type="Proteomes" id="UP000199337">
    <property type="component" value="Unassembled WGS sequence"/>
</dbReference>
<evidence type="ECO:0000259" key="19">
    <source>
        <dbReference type="PROSITE" id="PS51747"/>
    </source>
</evidence>
<dbReference type="Gene3D" id="3.40.140.10">
    <property type="entry name" value="Cytidine Deaminase, domain 2"/>
    <property type="match status" value="1"/>
</dbReference>
<feature type="binding site" evidence="17">
    <location>
        <position position="206"/>
    </location>
    <ligand>
        <name>substrate</name>
    </ligand>
</feature>
<dbReference type="InterPro" id="IPR002125">
    <property type="entry name" value="CMP_dCMP_dom"/>
</dbReference>
<keyword evidence="7 15" id="KW-0479">Metal-binding</keyword>
<accession>A0A1I2RHS1</accession>
<dbReference type="CDD" id="cd01284">
    <property type="entry name" value="Riboflavin_deaminase-reductase"/>
    <property type="match status" value="1"/>
</dbReference>
<evidence type="ECO:0000256" key="17">
    <source>
        <dbReference type="PIRSR" id="PIRSR006769-2"/>
    </source>
</evidence>
<evidence type="ECO:0000256" key="8">
    <source>
        <dbReference type="ARBA" id="ARBA00022801"/>
    </source>
</evidence>
<dbReference type="EC" id="1.1.1.193" evidence="15"/>
<name>A0A1I2RHS1_9FIRM</name>
<feature type="binding site" evidence="17">
    <location>
        <position position="225"/>
    </location>
    <ligand>
        <name>NADP(+)</name>
        <dbReference type="ChEBI" id="CHEBI:58349"/>
    </ligand>
</feature>
<evidence type="ECO:0000256" key="3">
    <source>
        <dbReference type="ARBA" id="ARBA00004910"/>
    </source>
</evidence>
<comment type="similarity">
    <text evidence="4 15">In the N-terminal section; belongs to the cytidine and deoxycytidylate deaminase family.</text>
</comment>
<evidence type="ECO:0000256" key="16">
    <source>
        <dbReference type="PIRSR" id="PIRSR006769-1"/>
    </source>
</evidence>
<evidence type="ECO:0000256" key="2">
    <source>
        <dbReference type="ARBA" id="ARBA00004882"/>
    </source>
</evidence>
<dbReference type="PROSITE" id="PS00903">
    <property type="entry name" value="CYT_DCMP_DEAMINASES_1"/>
    <property type="match status" value="1"/>
</dbReference>
<comment type="pathway">
    <text evidence="3 15">Cofactor biosynthesis; riboflavin biosynthesis; 5-amino-6-(D-ribitylamino)uracil from GTP: step 3/4.</text>
</comment>
<evidence type="ECO:0000256" key="11">
    <source>
        <dbReference type="ARBA" id="ARBA00023002"/>
    </source>
</evidence>
<evidence type="ECO:0000256" key="7">
    <source>
        <dbReference type="ARBA" id="ARBA00022723"/>
    </source>
</evidence>
<feature type="binding site" evidence="17">
    <location>
        <position position="186"/>
    </location>
    <ligand>
        <name>substrate</name>
    </ligand>
</feature>
<evidence type="ECO:0000256" key="14">
    <source>
        <dbReference type="ARBA" id="ARBA00049886"/>
    </source>
</evidence>
<dbReference type="GO" id="GO:0050661">
    <property type="term" value="F:NADP binding"/>
    <property type="evidence" value="ECO:0007669"/>
    <property type="project" value="InterPro"/>
</dbReference>
<dbReference type="PANTHER" id="PTHR38011:SF7">
    <property type="entry name" value="2,5-DIAMINO-6-RIBOSYLAMINO-4(3H)-PYRIMIDINONE 5'-PHOSPHATE REDUCTASE"/>
    <property type="match status" value="1"/>
</dbReference>
<dbReference type="PROSITE" id="PS51747">
    <property type="entry name" value="CYT_DCMP_DEAMINASES_2"/>
    <property type="match status" value="1"/>
</dbReference>
<evidence type="ECO:0000256" key="4">
    <source>
        <dbReference type="ARBA" id="ARBA00005259"/>
    </source>
</evidence>
<dbReference type="InterPro" id="IPR002734">
    <property type="entry name" value="RibDG_C"/>
</dbReference>
<feature type="binding site" evidence="17">
    <location>
        <position position="202"/>
    </location>
    <ligand>
        <name>NADP(+)</name>
        <dbReference type="ChEBI" id="CHEBI:58349"/>
    </ligand>
</feature>
<gene>
    <name evidence="20" type="ORF">SAMN05660649_01465</name>
</gene>
<comment type="catalytic activity">
    <reaction evidence="13 15">
        <text>5-amino-6-(5-phospho-D-ribitylamino)uracil + NADP(+) = 5-amino-6-(5-phospho-D-ribosylamino)uracil + NADPH + H(+)</text>
        <dbReference type="Rhea" id="RHEA:17845"/>
        <dbReference type="ChEBI" id="CHEBI:15378"/>
        <dbReference type="ChEBI" id="CHEBI:57783"/>
        <dbReference type="ChEBI" id="CHEBI:58349"/>
        <dbReference type="ChEBI" id="CHEBI:58421"/>
        <dbReference type="ChEBI" id="CHEBI:58453"/>
        <dbReference type="EC" id="1.1.1.193"/>
    </reaction>
</comment>
<dbReference type="STRING" id="341036.SAMN05660649_01465"/>
<evidence type="ECO:0000256" key="10">
    <source>
        <dbReference type="ARBA" id="ARBA00022857"/>
    </source>
</evidence>
<feature type="active site" description="Proton donor" evidence="16">
    <location>
        <position position="54"/>
    </location>
</feature>
<keyword evidence="8 15" id="KW-0378">Hydrolase</keyword>
<evidence type="ECO:0000256" key="6">
    <source>
        <dbReference type="ARBA" id="ARBA00022619"/>
    </source>
</evidence>
<evidence type="ECO:0000313" key="20">
    <source>
        <dbReference type="EMBL" id="SFG37326.1"/>
    </source>
</evidence>
<dbReference type="GO" id="GO:0008703">
    <property type="term" value="F:5-amino-6-(5-phosphoribosylamino)uracil reductase activity"/>
    <property type="evidence" value="ECO:0007669"/>
    <property type="project" value="UniProtKB-EC"/>
</dbReference>
<comment type="function">
    <text evidence="1 15">Converts 2,5-diamino-6-(ribosylamino)-4(3h)-pyrimidinone 5'-phosphate into 5-amino-6-(ribosylamino)-2,4(1h,3h)-pyrimidinedione 5'-phosphate.</text>
</comment>
<dbReference type="InterPro" id="IPR016193">
    <property type="entry name" value="Cytidine_deaminase-like"/>
</dbReference>
<dbReference type="InterPro" id="IPR004794">
    <property type="entry name" value="Eubact_RibD"/>
</dbReference>
<comment type="similarity">
    <text evidence="5 15">In the C-terminal section; belongs to the HTP reductase family.</text>
</comment>
<dbReference type="EC" id="3.5.4.26" evidence="15"/>
<evidence type="ECO:0000256" key="9">
    <source>
        <dbReference type="ARBA" id="ARBA00022833"/>
    </source>
</evidence>
<sequence length="377" mass="39886">MEDKDLKYMELALELAGNALGRTSPNPMVGAVVVKDGRIVGKGYHARAGTPHAEIHALREAGEDAVGATLYVTLEPCCHHGRTGPCTEAVIRAGIKKVVMAMTDPNPLVAGKGARKLRDSGIEVVCGVLEAQARRLNEIFIKYISTGMPYVVLKTAMSLDGKIATAGGESKWITGPRAREHVHLLRDRYDAILVGIGTVLADDPSLTTRLPDREGRDPVRVILDSGAATPPGAKILTQNSQAQTIIITTGEAPPDNVKQLESAGAVVIKVPGSDEGIALADMLRELAGREITSVLVEGGARVNGSFVRDKLVDKVNWYIAPKIIGGGKAPGPVGGPGIKLLNDALQIENIEVHDLGNDICIEGYVAVRGGLDVYRIS</sequence>
<keyword evidence="9 15" id="KW-0862">Zinc</keyword>
<dbReference type="InterPro" id="IPR024072">
    <property type="entry name" value="DHFR-like_dom_sf"/>
</dbReference>
<evidence type="ECO:0000256" key="13">
    <source>
        <dbReference type="ARBA" id="ARBA00049861"/>
    </source>
</evidence>
<proteinExistence type="inferred from homology"/>
<evidence type="ECO:0000313" key="21">
    <source>
        <dbReference type="Proteomes" id="UP000199337"/>
    </source>
</evidence>
<keyword evidence="21" id="KW-1185">Reference proteome</keyword>
<feature type="binding site" evidence="17">
    <location>
        <position position="172"/>
    </location>
    <ligand>
        <name>NADP(+)</name>
        <dbReference type="ChEBI" id="CHEBI:58349"/>
    </ligand>
</feature>
<keyword evidence="10 15" id="KW-0521">NADP</keyword>
<dbReference type="Pfam" id="PF00383">
    <property type="entry name" value="dCMP_cyt_deam_1"/>
    <property type="match status" value="1"/>
</dbReference>
<dbReference type="PANTHER" id="PTHR38011">
    <property type="entry name" value="DIHYDROFOLATE REDUCTASE FAMILY PROTEIN (AFU_ORTHOLOGUE AFUA_8G06820)"/>
    <property type="match status" value="1"/>
</dbReference>
<keyword evidence="11 15" id="KW-0560">Oxidoreductase</keyword>
<organism evidence="20 21">
    <name type="scientific">Desulfotruncus arcticus DSM 17038</name>
    <dbReference type="NCBI Taxonomy" id="1121424"/>
    <lineage>
        <taxon>Bacteria</taxon>
        <taxon>Bacillati</taxon>
        <taxon>Bacillota</taxon>
        <taxon>Clostridia</taxon>
        <taxon>Eubacteriales</taxon>
        <taxon>Desulfallaceae</taxon>
        <taxon>Desulfotruncus</taxon>
    </lineage>
</organism>
<feature type="binding site" evidence="17">
    <location>
        <begin position="299"/>
        <end position="305"/>
    </location>
    <ligand>
        <name>NADP(+)</name>
        <dbReference type="ChEBI" id="CHEBI:58349"/>
    </ligand>
</feature>
<feature type="binding site" evidence="17">
    <location>
        <position position="209"/>
    </location>
    <ligand>
        <name>substrate</name>
    </ligand>
</feature>
<keyword evidence="12" id="KW-0511">Multifunctional enzyme</keyword>
<evidence type="ECO:0000256" key="12">
    <source>
        <dbReference type="ARBA" id="ARBA00023268"/>
    </source>
</evidence>
<feature type="binding site" evidence="18">
    <location>
        <position position="86"/>
    </location>
    <ligand>
        <name>Zn(2+)</name>
        <dbReference type="ChEBI" id="CHEBI:29105"/>
        <note>catalytic</note>
    </ligand>
</feature>
<evidence type="ECO:0000256" key="5">
    <source>
        <dbReference type="ARBA" id="ARBA00007417"/>
    </source>
</evidence>
<feature type="binding site" evidence="18">
    <location>
        <position position="52"/>
    </location>
    <ligand>
        <name>Zn(2+)</name>
        <dbReference type="ChEBI" id="CHEBI:29105"/>
        <note>catalytic</note>
    </ligand>
</feature>
<dbReference type="EMBL" id="FOOX01000004">
    <property type="protein sequence ID" value="SFG37326.1"/>
    <property type="molecule type" value="Genomic_DNA"/>
</dbReference>
<dbReference type="GO" id="GO:0009231">
    <property type="term" value="P:riboflavin biosynthetic process"/>
    <property type="evidence" value="ECO:0007669"/>
    <property type="project" value="UniProtKB-UniPathway"/>
</dbReference>
<comment type="pathway">
    <text evidence="2 15">Cofactor biosynthesis; riboflavin biosynthesis; 5-amino-6-(D-ribitylamino)uracil from GTP: step 2/4.</text>
</comment>
<dbReference type="Pfam" id="PF01872">
    <property type="entry name" value="RibD_C"/>
    <property type="match status" value="1"/>
</dbReference>
<dbReference type="InterPro" id="IPR050765">
    <property type="entry name" value="Riboflavin_Biosynth_HTPR"/>
</dbReference>
<evidence type="ECO:0000256" key="18">
    <source>
        <dbReference type="PIRSR" id="PIRSR006769-3"/>
    </source>
</evidence>
<dbReference type="FunFam" id="3.40.140.10:FF:000025">
    <property type="entry name" value="Riboflavin biosynthesis protein RibD"/>
    <property type="match status" value="1"/>
</dbReference>
<evidence type="ECO:0000256" key="15">
    <source>
        <dbReference type="PIRNR" id="PIRNR006769"/>
    </source>
</evidence>
<comment type="cofactor">
    <cofactor evidence="15 18">
        <name>Zn(2+)</name>
        <dbReference type="ChEBI" id="CHEBI:29105"/>
    </cofactor>
    <text evidence="15 18">Binds 1 zinc ion.</text>
</comment>
<dbReference type="GO" id="GO:0008835">
    <property type="term" value="F:diaminohydroxyphosphoribosylaminopyrimidine deaminase activity"/>
    <property type="evidence" value="ECO:0007669"/>
    <property type="project" value="UniProtKB-EC"/>
</dbReference>
<dbReference type="RefSeq" id="WP_274377528.1">
    <property type="nucleotide sequence ID" value="NZ_FOOX01000004.1"/>
</dbReference>
<feature type="binding site" evidence="18">
    <location>
        <position position="77"/>
    </location>
    <ligand>
        <name>Zn(2+)</name>
        <dbReference type="ChEBI" id="CHEBI:29105"/>
        <note>catalytic</note>
    </ligand>
</feature>
<feature type="binding site" evidence="17">
    <location>
        <position position="170"/>
    </location>
    <ligand>
        <name>substrate</name>
    </ligand>
</feature>
<dbReference type="SUPFAM" id="SSF53927">
    <property type="entry name" value="Cytidine deaminase-like"/>
    <property type="match status" value="1"/>
</dbReference>
<dbReference type="NCBIfam" id="TIGR00227">
    <property type="entry name" value="ribD_Cterm"/>
    <property type="match status" value="1"/>
</dbReference>
<dbReference type="SUPFAM" id="SSF53597">
    <property type="entry name" value="Dihydrofolate reductase-like"/>
    <property type="match status" value="1"/>
</dbReference>
<feature type="binding site" evidence="17">
    <location>
        <position position="156"/>
    </location>
    <ligand>
        <name>NADP(+)</name>
        <dbReference type="ChEBI" id="CHEBI:58349"/>
    </ligand>
</feature>
<feature type="binding site" evidence="17">
    <location>
        <position position="198"/>
    </location>
    <ligand>
        <name>NADP(+)</name>
        <dbReference type="ChEBI" id="CHEBI:58349"/>
    </ligand>
</feature>
<dbReference type="Gene3D" id="3.40.430.10">
    <property type="entry name" value="Dihydrofolate Reductase, subunit A"/>
    <property type="match status" value="1"/>
</dbReference>
<evidence type="ECO:0000256" key="1">
    <source>
        <dbReference type="ARBA" id="ARBA00002151"/>
    </source>
</evidence>
<dbReference type="PIRSF" id="PIRSF006769">
    <property type="entry name" value="RibD"/>
    <property type="match status" value="1"/>
</dbReference>
<comment type="catalytic activity">
    <reaction evidence="14 15">
        <text>2,5-diamino-6-hydroxy-4-(5-phosphoribosylamino)-pyrimidine + H2O + H(+) = 5-amino-6-(5-phospho-D-ribosylamino)uracil + NH4(+)</text>
        <dbReference type="Rhea" id="RHEA:21868"/>
        <dbReference type="ChEBI" id="CHEBI:15377"/>
        <dbReference type="ChEBI" id="CHEBI:15378"/>
        <dbReference type="ChEBI" id="CHEBI:28938"/>
        <dbReference type="ChEBI" id="CHEBI:58453"/>
        <dbReference type="ChEBI" id="CHEBI:58614"/>
        <dbReference type="EC" id="3.5.4.26"/>
    </reaction>
</comment>
<feature type="binding site" evidence="17">
    <location>
        <position position="297"/>
    </location>
    <ligand>
        <name>substrate</name>
    </ligand>
</feature>
<dbReference type="InterPro" id="IPR011549">
    <property type="entry name" value="RibD_C"/>
</dbReference>
<reference evidence="21" key="1">
    <citation type="submission" date="2016-10" db="EMBL/GenBank/DDBJ databases">
        <authorList>
            <person name="Varghese N."/>
            <person name="Submissions S."/>
        </authorList>
    </citation>
    <scope>NUCLEOTIDE SEQUENCE [LARGE SCALE GENOMIC DNA]</scope>
    <source>
        <strain evidence="21">DSM 17038</strain>
    </source>
</reference>
<dbReference type="GO" id="GO:0008270">
    <property type="term" value="F:zinc ion binding"/>
    <property type="evidence" value="ECO:0007669"/>
    <property type="project" value="InterPro"/>
</dbReference>
<dbReference type="UniPathway" id="UPA00275">
    <property type="reaction ID" value="UER00401"/>
</dbReference>
<feature type="domain" description="CMP/dCMP-type deaminase" evidence="19">
    <location>
        <begin position="3"/>
        <end position="125"/>
    </location>
</feature>